<evidence type="ECO:0000256" key="3">
    <source>
        <dbReference type="ARBA" id="ARBA00023306"/>
    </source>
</evidence>
<dbReference type="GO" id="GO:0051301">
    <property type="term" value="P:cell division"/>
    <property type="evidence" value="ECO:0007669"/>
    <property type="project" value="UniProtKB-UniRule"/>
</dbReference>
<reference evidence="8 9" key="1">
    <citation type="submission" date="2020-08" db="EMBL/GenBank/DDBJ databases">
        <title>Genomic Encyclopedia of Type Strains, Phase IV (KMG-IV): sequencing the most valuable type-strain genomes for metagenomic binning, comparative biology and taxonomic classification.</title>
        <authorList>
            <person name="Goeker M."/>
        </authorList>
    </citation>
    <scope>NUCLEOTIDE SEQUENCE [LARGE SCALE GENOMIC DNA]</scope>
    <source>
        <strain evidence="8 9">DSM 106146</strain>
    </source>
</reference>
<dbReference type="Pfam" id="PF02650">
    <property type="entry name" value="HTH_WhiA"/>
    <property type="match status" value="1"/>
</dbReference>
<keyword evidence="9" id="KW-1185">Reference proteome</keyword>
<protein>
    <recommendedName>
        <fullName evidence="4">Probable cell division protein WhiA</fullName>
    </recommendedName>
</protein>
<dbReference type="AlphaFoldDB" id="A0A7W8H760"/>
<keyword evidence="1 4" id="KW-0132">Cell division</keyword>
<dbReference type="InterPro" id="IPR039518">
    <property type="entry name" value="WhiA_LAGLIDADG_dom"/>
</dbReference>
<dbReference type="Proteomes" id="UP000543642">
    <property type="component" value="Unassembled WGS sequence"/>
</dbReference>
<keyword evidence="2 4" id="KW-0238">DNA-binding</keyword>
<dbReference type="GO" id="GO:0043937">
    <property type="term" value="P:regulation of sporulation"/>
    <property type="evidence" value="ECO:0007669"/>
    <property type="project" value="InterPro"/>
</dbReference>
<evidence type="ECO:0000256" key="4">
    <source>
        <dbReference type="HAMAP-Rule" id="MF_01420"/>
    </source>
</evidence>
<accession>A0A7W8H760</accession>
<comment type="caution">
    <text evidence="8">The sequence shown here is derived from an EMBL/GenBank/DDBJ whole genome shotgun (WGS) entry which is preliminary data.</text>
</comment>
<evidence type="ECO:0000259" key="5">
    <source>
        <dbReference type="Pfam" id="PF02650"/>
    </source>
</evidence>
<feature type="domain" description="Sporulation transcription regulator WhiA N-terminal" evidence="6">
    <location>
        <begin position="19"/>
        <end position="106"/>
    </location>
</feature>
<evidence type="ECO:0000259" key="6">
    <source>
        <dbReference type="Pfam" id="PF10298"/>
    </source>
</evidence>
<dbReference type="NCBIfam" id="TIGR00647">
    <property type="entry name" value="DNA_bind_WhiA"/>
    <property type="match status" value="1"/>
</dbReference>
<keyword evidence="3 4" id="KW-0131">Cell cycle</keyword>
<dbReference type="HAMAP" id="MF_01420">
    <property type="entry name" value="HTH_type_WhiA"/>
    <property type="match status" value="1"/>
</dbReference>
<dbReference type="InterPro" id="IPR018478">
    <property type="entry name" value="Sporu_reg_WhiA_N_dom"/>
</dbReference>
<dbReference type="PANTHER" id="PTHR37307">
    <property type="entry name" value="CELL DIVISION PROTEIN WHIA-RELATED"/>
    <property type="match status" value="1"/>
</dbReference>
<dbReference type="InterPro" id="IPR027434">
    <property type="entry name" value="Homing_endonucl"/>
</dbReference>
<dbReference type="PANTHER" id="PTHR37307:SF1">
    <property type="entry name" value="CELL DIVISION PROTEIN WHIA-RELATED"/>
    <property type="match status" value="1"/>
</dbReference>
<dbReference type="SUPFAM" id="SSF55608">
    <property type="entry name" value="Homing endonucleases"/>
    <property type="match status" value="1"/>
</dbReference>
<feature type="domain" description="Sporulation regulator WhiA C-terminal" evidence="5">
    <location>
        <begin position="226"/>
        <end position="309"/>
    </location>
</feature>
<dbReference type="InterPro" id="IPR023054">
    <property type="entry name" value="Sporulation_regulator_WhiA_C"/>
</dbReference>
<sequence length="317" mass="35969">MSFSSVVKEELSRQCPSARHCQIAEMAAILSMCGRVLIDENDKISIKIHTEVISVARKYFTLLKKSFNINSDVSVRCNYYLKKRRTYIVTVSQDAMARRILYATRLMTPEGQIREDFSVSDHILVQNPCCMRAFLRGSFLAGGSVSDPQKTYHFEISCSSNEKALQLLQLMAQFNIEGKIIVRKKHYIVYIKEGAQIVDMLNVMGAHNSLMEMENIRILKEMRNSVNRRVNCETANINKTVSAAVKQVEDITLIRDSIGFSQLSDGLKEIAYLRLEYPEATLVELGKMLSEPVGKSGVNHRLRKLGMIADELRCHGH</sequence>
<evidence type="ECO:0000313" key="9">
    <source>
        <dbReference type="Proteomes" id="UP000543642"/>
    </source>
</evidence>
<organism evidence="8 9">
    <name type="scientific">Catenibacillus scindens</name>
    <dbReference type="NCBI Taxonomy" id="673271"/>
    <lineage>
        <taxon>Bacteria</taxon>
        <taxon>Bacillati</taxon>
        <taxon>Bacillota</taxon>
        <taxon>Clostridia</taxon>
        <taxon>Lachnospirales</taxon>
        <taxon>Lachnospiraceae</taxon>
        <taxon>Catenibacillus</taxon>
    </lineage>
</organism>
<dbReference type="RefSeq" id="WP_183770229.1">
    <property type="nucleotide sequence ID" value="NZ_CAWVEG010000054.1"/>
</dbReference>
<dbReference type="Pfam" id="PF10298">
    <property type="entry name" value="WhiA_N"/>
    <property type="match status" value="1"/>
</dbReference>
<proteinExistence type="inferred from homology"/>
<comment type="similarity">
    <text evidence="4">Belongs to the WhiA family.</text>
</comment>
<name>A0A7W8H760_9FIRM</name>
<dbReference type="Gene3D" id="3.10.28.10">
    <property type="entry name" value="Homing endonucleases"/>
    <property type="match status" value="1"/>
</dbReference>
<feature type="domain" description="WhiA LAGLIDADG-like" evidence="7">
    <location>
        <begin position="132"/>
        <end position="223"/>
    </location>
</feature>
<evidence type="ECO:0000256" key="1">
    <source>
        <dbReference type="ARBA" id="ARBA00022618"/>
    </source>
</evidence>
<gene>
    <name evidence="4" type="primary">whiA</name>
    <name evidence="8" type="ORF">HNP82_000087</name>
</gene>
<evidence type="ECO:0000313" key="8">
    <source>
        <dbReference type="EMBL" id="MBB5262993.1"/>
    </source>
</evidence>
<dbReference type="GO" id="GO:0003677">
    <property type="term" value="F:DNA binding"/>
    <property type="evidence" value="ECO:0007669"/>
    <property type="project" value="UniProtKB-UniRule"/>
</dbReference>
<dbReference type="InterPro" id="IPR003802">
    <property type="entry name" value="Sporulation_regulator_WhiA"/>
</dbReference>
<dbReference type="EMBL" id="JACHFW010000001">
    <property type="protein sequence ID" value="MBB5262993.1"/>
    <property type="molecule type" value="Genomic_DNA"/>
</dbReference>
<evidence type="ECO:0000256" key="2">
    <source>
        <dbReference type="ARBA" id="ARBA00023125"/>
    </source>
</evidence>
<comment type="function">
    <text evidence="4">Involved in cell division and chromosome segregation.</text>
</comment>
<dbReference type="Pfam" id="PF14527">
    <property type="entry name" value="LAGLIDADG_WhiA"/>
    <property type="match status" value="1"/>
</dbReference>
<evidence type="ECO:0000259" key="7">
    <source>
        <dbReference type="Pfam" id="PF14527"/>
    </source>
</evidence>